<gene>
    <name evidence="3" type="ORF">GCM10011290_21300</name>
</gene>
<name>A0ABQ2YT12_9NEIS</name>
<dbReference type="Gene3D" id="3.30.470.20">
    <property type="entry name" value="ATP-grasp fold, B domain"/>
    <property type="match status" value="2"/>
</dbReference>
<comment type="caution">
    <text evidence="3">The sequence shown here is derived from an EMBL/GenBank/DDBJ whole genome shotgun (WGS) entry which is preliminary data.</text>
</comment>
<evidence type="ECO:0000256" key="1">
    <source>
        <dbReference type="PROSITE-ProRule" id="PRU00409"/>
    </source>
</evidence>
<organism evidence="3 4">
    <name type="scientific">Vogesella alkaliphila</name>
    <dbReference type="NCBI Taxonomy" id="1193621"/>
    <lineage>
        <taxon>Bacteria</taxon>
        <taxon>Pseudomonadati</taxon>
        <taxon>Pseudomonadota</taxon>
        <taxon>Betaproteobacteria</taxon>
        <taxon>Neisseriales</taxon>
        <taxon>Chromobacteriaceae</taxon>
        <taxon>Vogesella</taxon>
    </lineage>
</organism>
<dbReference type="PROSITE" id="PS50975">
    <property type="entry name" value="ATP_GRASP"/>
    <property type="match status" value="1"/>
</dbReference>
<keyword evidence="4" id="KW-1185">Reference proteome</keyword>
<keyword evidence="1" id="KW-0547">Nucleotide-binding</keyword>
<dbReference type="EMBL" id="BMYW01000006">
    <property type="protein sequence ID" value="GGX93174.1"/>
    <property type="molecule type" value="Genomic_DNA"/>
</dbReference>
<dbReference type="InterPro" id="IPR011761">
    <property type="entry name" value="ATP-grasp"/>
</dbReference>
<dbReference type="SUPFAM" id="SSF56059">
    <property type="entry name" value="Glutathione synthetase ATP-binding domain-like"/>
    <property type="match status" value="1"/>
</dbReference>
<reference evidence="4" key="1">
    <citation type="journal article" date="2019" name="Int. J. Syst. Evol. Microbiol.">
        <title>The Global Catalogue of Microorganisms (GCM) 10K type strain sequencing project: providing services to taxonomists for standard genome sequencing and annotation.</title>
        <authorList>
            <consortium name="The Broad Institute Genomics Platform"/>
            <consortium name="The Broad Institute Genome Sequencing Center for Infectious Disease"/>
            <person name="Wu L."/>
            <person name="Ma J."/>
        </authorList>
    </citation>
    <scope>NUCLEOTIDE SEQUENCE [LARGE SCALE GENOMIC DNA]</scope>
    <source>
        <strain evidence="4">KCTC 32041</strain>
    </source>
</reference>
<dbReference type="PANTHER" id="PTHR21621:SF0">
    <property type="entry name" value="BETA-CITRYLGLUTAMATE SYNTHASE B-RELATED"/>
    <property type="match status" value="1"/>
</dbReference>
<dbReference type="Proteomes" id="UP000600877">
    <property type="component" value="Unassembled WGS sequence"/>
</dbReference>
<dbReference type="RefSeq" id="WP_189374123.1">
    <property type="nucleotide sequence ID" value="NZ_BMYW01000006.1"/>
</dbReference>
<protein>
    <recommendedName>
        <fullName evidence="2">ATP-grasp domain-containing protein</fullName>
    </recommendedName>
</protein>
<evidence type="ECO:0000313" key="4">
    <source>
        <dbReference type="Proteomes" id="UP000600877"/>
    </source>
</evidence>
<keyword evidence="1" id="KW-0067">ATP-binding</keyword>
<feature type="domain" description="ATP-grasp" evidence="2">
    <location>
        <begin position="231"/>
        <end position="494"/>
    </location>
</feature>
<dbReference type="PANTHER" id="PTHR21621">
    <property type="entry name" value="RIBOSOMAL PROTEIN S6 MODIFICATION PROTEIN"/>
    <property type="match status" value="1"/>
</dbReference>
<sequence>MTYILKLQPVRSPVYRYGLSQPVQALRFRSAALAPDSDWLAADRWLAETFRLAVTPAAMDPLWSEDEQRVAQWAWRVLQLAAQLQRLARIPVFTPGVITRLLPVAPDGWEVEAAIAQVTYFPAADVTRCYEAAAIVLSGYLANPGHFAASEVLYRQLEATLIGPLCRHNPTDDTTLSLLAAATAAKLPWQHLGQGCYQIGWGCHARRLQQGGLETDSMLGIQVSGNKVLTRRWLASAGMPVPEQRLVATEADAALAWRDMAAPLVFKPASGEGGQGVSVGVASEADARQAFRLAATVAGEVIVERQVAGDTHHLQVVDGELLFVMRRRPAALVADGHHDLAHCLAAENRRRQGEMLWWRLPPLPKDQAASACLARQGYGWHSIPPAGTALYLRDIPSNIDGAQDEDVTRLVHPDNIALACRAARRLGLAMAGVDIISPDIRRPWHENGAVINEVNHAPQLGAGTWYRRYLTSMLRQLWPAGGRIPVEVYIGAAAALAAARQRQAAWTAQGVSCFICCDDFCLDAHGQPLAMTGDAAHRLQALLLERRVQAVLLVSNGHWLAAGLPLDRISRLEVVAEAPCGQPPAEAGYWLALLQAYLPPAKEAQR</sequence>
<evidence type="ECO:0000313" key="3">
    <source>
        <dbReference type="EMBL" id="GGX93174.1"/>
    </source>
</evidence>
<proteinExistence type="predicted"/>
<evidence type="ECO:0000259" key="2">
    <source>
        <dbReference type="PROSITE" id="PS50975"/>
    </source>
</evidence>
<accession>A0ABQ2YT12</accession>